<dbReference type="InterPro" id="IPR059226">
    <property type="entry name" value="Choice_anch_Q_dom"/>
</dbReference>
<dbReference type="InterPro" id="IPR012334">
    <property type="entry name" value="Pectin_lyas_fold"/>
</dbReference>
<name>A0A238U9P0_9FLAO</name>
<reference evidence="5 6" key="1">
    <citation type="submission" date="2017-07" db="EMBL/GenBank/DDBJ databases">
        <authorList>
            <person name="Sun Z.S."/>
            <person name="Albrecht U."/>
            <person name="Echele G."/>
            <person name="Lee C.C."/>
        </authorList>
    </citation>
    <scope>NUCLEOTIDE SEQUENCE [LARGE SCALE GENOMIC DNA]</scope>
    <source>
        <strain evidence="6">type strain: KCTC 22618</strain>
    </source>
</reference>
<dbReference type="Pfam" id="PF18998">
    <property type="entry name" value="Flg_new_2"/>
    <property type="match status" value="3"/>
</dbReference>
<dbReference type="InterPro" id="IPR006626">
    <property type="entry name" value="PbH1"/>
</dbReference>
<dbReference type="InterPro" id="IPR011050">
    <property type="entry name" value="Pectin_lyase_fold/virulence"/>
</dbReference>
<feature type="domain" description="Bacterial repeat" evidence="4">
    <location>
        <begin position="1277"/>
        <end position="1356"/>
    </location>
</feature>
<feature type="domain" description="Bacterial repeat" evidence="4">
    <location>
        <begin position="1204"/>
        <end position="1274"/>
    </location>
</feature>
<dbReference type="KEGG" id="tje:TJEJU_1443"/>
<dbReference type="NCBIfam" id="TIGR04183">
    <property type="entry name" value="Por_Secre_tail"/>
    <property type="match status" value="1"/>
</dbReference>
<dbReference type="GO" id="GO:0005975">
    <property type="term" value="P:carbohydrate metabolic process"/>
    <property type="evidence" value="ECO:0007669"/>
    <property type="project" value="UniProtKB-ARBA"/>
</dbReference>
<protein>
    <recommendedName>
        <fullName evidence="7">Secretion system C-terminal sorting domain-containing protein</fullName>
    </recommendedName>
</protein>
<dbReference type="InterPro" id="IPR013378">
    <property type="entry name" value="InlB-like_B-rpt"/>
</dbReference>
<dbReference type="SUPFAM" id="SSF49899">
    <property type="entry name" value="Concanavalin A-like lectins/glucanases"/>
    <property type="match status" value="1"/>
</dbReference>
<dbReference type="SMART" id="SM00710">
    <property type="entry name" value="PbH1"/>
    <property type="match status" value="9"/>
</dbReference>
<dbReference type="InterPro" id="IPR044060">
    <property type="entry name" value="Bacterial_rp_domain"/>
</dbReference>
<organism evidence="5 6">
    <name type="scientific">Tenacibaculum jejuense</name>
    <dbReference type="NCBI Taxonomy" id="584609"/>
    <lineage>
        <taxon>Bacteria</taxon>
        <taxon>Pseudomonadati</taxon>
        <taxon>Bacteroidota</taxon>
        <taxon>Flavobacteriia</taxon>
        <taxon>Flavobacteriales</taxon>
        <taxon>Flavobacteriaceae</taxon>
        <taxon>Tenacibaculum</taxon>
    </lineage>
</organism>
<dbReference type="Proteomes" id="UP000215214">
    <property type="component" value="Chromosome TJEJU"/>
</dbReference>
<sequence>MLKKIRLIVFIIASLFFSHLHGQTPLHKWDFTNGSLLDTGSSITKSNFGSSSSLITVTDADNNVNSAIDLSNNANVITGPVVSNSPLNLSIGKSSLNEFYRQFLFFNVKTSTNDSNKRVILSQKSTSSNNNGFEVSLQNGKVVLETRIFRDGAYRDRNGTHPKVISDGNWHRIGIQVQYSRDTNTNKASNIIRIYVDNVVHQVLNIENFSTVLAKPMGVFIDDTSELVIGNNQSFSKPINDRYSDILDSIEYYVETTNDNKNIDPFIDLPKSVFFYRSARRVYVDVSASGTNDGTSWQNAYRSMYDAANFTVPNDEVWIAKGRYVVGGTQAPFTFSADARIYGGFNGTETTLNQRDFNANVTTFTGDRNNNDNEVSEHNDSFRNENTYNILRLNANCIVDGITFTGGHAYSNVQNDTNEFNRGAAIHKADDVTSLVIRNCKFLNNLARVHGTVYANFASNSVNNQFIVSNCKFSGNVSRFGSAISLNLTGGDSTLDADITNSLFYNNTAKDLDSRQGFGGTILANCSGPTGNKTFNLNINNCTLTKNTEAVNNNLNTATPIRVFKASNPQYIFNVAINNTIITQNVNATPAKFFYSIAGNNGTADRISSLSLSYTKVDETASGGFSGNSLTSEFSHIVDASNFSENNNLDSSKSVLFNDFTNNDFTLNATDTDFIDAGNNSLIPSNSTTDLSGNNRIHNTSVDIGTYEFGSSSVNLKFLTTQVNGNEGSVNPVSGSAFVDGTSATINAIPNKGYEFDSWSGDVSGSTNPITVTMNSDKTVIANFKFKIIDKVYVDENATGANDGSSWQDAYTKIQDALDNLPNRVKEIWIAKGTYTPHTSSRLTPFLLDKENIKIFGGFSGNETLLADRDMSLIHTTNATVLSGDLAGNDNSVISFNNTTRSDNSLRVINVTSDGVDIDGVTISGGNAIGTGNNRFGSALGVNNSVNNFTMKNSRIINNISVLGALNLRAQSSNTINYIIDACIFENNLSSNVAAGIYVFPEAKTTMNFTLTNSLFSNNRTVDNGAAKGHGLSAVWVRSFNTGSVINPVIVNNTFVNNKNEGTGVSDFATFGLSQQSGTFGTVSIANNIFWGNVDRNGNTTKAFGKRTDTALPSGLTISNSIDEDGFSNIASSSLISTSNVDPLFTDSNNDFTLQSSSLAINGGLNSAVPSNVTADLLGNSRIFDSTVDIGAYESNAVTQVQRTLTINSANGSVSTNPNATGGTYDDGTSVELTATPAAGYQFDGWSGDATGTTNPLSITMDADKTITAIFSRIQRTLTVNATNGTVTISNPFAIRGINNTPTTGQVDDGTTLRLTATPDAGYKFDGWSGDITSTVNPVDIIMDADKTVTAMFSAVTASVVDEEFDREVKIYPVPTSYILNIEVSSGNEIKQLVLYSVVGKKVIESKERKINLSSLVSGIYILKVTNLEGRVASKRIIKK</sequence>
<dbReference type="Gene3D" id="2.160.20.10">
    <property type="entry name" value="Single-stranded right-handed beta-helix, Pectin lyase-like"/>
    <property type="match status" value="2"/>
</dbReference>
<dbReference type="Pfam" id="PF18962">
    <property type="entry name" value="Por_Secre_tail"/>
    <property type="match status" value="1"/>
</dbReference>
<proteinExistence type="predicted"/>
<keyword evidence="1 2" id="KW-0732">Signal</keyword>
<feature type="chain" id="PRO_5012059634" description="Secretion system C-terminal sorting domain-containing protein" evidence="2">
    <location>
        <begin position="23"/>
        <end position="1440"/>
    </location>
</feature>
<keyword evidence="6" id="KW-1185">Reference proteome</keyword>
<evidence type="ECO:0000313" key="5">
    <source>
        <dbReference type="EMBL" id="SNR15174.1"/>
    </source>
</evidence>
<dbReference type="SUPFAM" id="SSF51126">
    <property type="entry name" value="Pectin lyase-like"/>
    <property type="match status" value="2"/>
</dbReference>
<dbReference type="NCBIfam" id="NF041518">
    <property type="entry name" value="choice_anch_Q"/>
    <property type="match status" value="1"/>
</dbReference>
<accession>A0A238U9P0</accession>
<evidence type="ECO:0008006" key="7">
    <source>
        <dbReference type="Google" id="ProtNLM"/>
    </source>
</evidence>
<evidence type="ECO:0000256" key="1">
    <source>
        <dbReference type="ARBA" id="ARBA00022729"/>
    </source>
</evidence>
<evidence type="ECO:0000256" key="2">
    <source>
        <dbReference type="SAM" id="SignalP"/>
    </source>
</evidence>
<dbReference type="GO" id="GO:0004553">
    <property type="term" value="F:hydrolase activity, hydrolyzing O-glycosyl compounds"/>
    <property type="evidence" value="ECO:0007669"/>
    <property type="project" value="UniProtKB-ARBA"/>
</dbReference>
<evidence type="ECO:0000313" key="6">
    <source>
        <dbReference type="Proteomes" id="UP000215214"/>
    </source>
</evidence>
<feature type="domain" description="Secretion system C-terminal sorting" evidence="3">
    <location>
        <begin position="1371"/>
        <end position="1438"/>
    </location>
</feature>
<dbReference type="InterPro" id="IPR013320">
    <property type="entry name" value="ConA-like_dom_sf"/>
</dbReference>
<gene>
    <name evidence="5" type="ORF">TJEJU_1443</name>
</gene>
<dbReference type="InterPro" id="IPR026444">
    <property type="entry name" value="Secre_tail"/>
</dbReference>
<feature type="signal peptide" evidence="2">
    <location>
        <begin position="1"/>
        <end position="22"/>
    </location>
</feature>
<evidence type="ECO:0000259" key="4">
    <source>
        <dbReference type="Pfam" id="PF18998"/>
    </source>
</evidence>
<dbReference type="EMBL" id="LT899436">
    <property type="protein sequence ID" value="SNR15174.1"/>
    <property type="molecule type" value="Genomic_DNA"/>
</dbReference>
<dbReference type="NCBIfam" id="TIGR02543">
    <property type="entry name" value="List_Bact_rpt"/>
    <property type="match status" value="2"/>
</dbReference>
<evidence type="ECO:0000259" key="3">
    <source>
        <dbReference type="Pfam" id="PF18962"/>
    </source>
</evidence>
<dbReference type="OrthoDB" id="8901262at2"/>
<feature type="domain" description="Bacterial repeat" evidence="4">
    <location>
        <begin position="721"/>
        <end position="785"/>
    </location>
</feature>